<evidence type="ECO:0000259" key="1">
    <source>
        <dbReference type="Pfam" id="PF09820"/>
    </source>
</evidence>
<accession>A0ABY5I504</accession>
<dbReference type="Proteomes" id="UP001060112">
    <property type="component" value="Chromosome"/>
</dbReference>
<keyword evidence="3" id="KW-1185">Reference proteome</keyword>
<dbReference type="Pfam" id="PF09820">
    <property type="entry name" value="AAA-ATPase_like"/>
    <property type="match status" value="1"/>
</dbReference>
<protein>
    <submittedName>
        <fullName evidence="2">AAA family ATPase</fullName>
    </submittedName>
</protein>
<organism evidence="2 3">
    <name type="scientific">Allocoprobacillus halotolerans</name>
    <dbReference type="NCBI Taxonomy" id="2944914"/>
    <lineage>
        <taxon>Bacteria</taxon>
        <taxon>Bacillati</taxon>
        <taxon>Bacillota</taxon>
        <taxon>Erysipelotrichia</taxon>
        <taxon>Erysipelotrichales</taxon>
        <taxon>Erysipelotrichaceae</taxon>
        <taxon>Allocoprobacillus</taxon>
    </lineage>
</organism>
<dbReference type="PANTHER" id="PTHR34825:SF1">
    <property type="entry name" value="AAA-ATPASE-LIKE DOMAIN-CONTAINING PROTEIN"/>
    <property type="match status" value="1"/>
</dbReference>
<name>A0ABY5I504_9FIRM</name>
<proteinExistence type="predicted"/>
<dbReference type="PANTHER" id="PTHR34825">
    <property type="entry name" value="CONSERVED PROTEIN, WITH A WEAK D-GALACTARATE DEHYDRATASE/ALTRONATE HYDROLASE DOMAIN"/>
    <property type="match status" value="1"/>
</dbReference>
<dbReference type="EMBL" id="CP101620">
    <property type="protein sequence ID" value="UTY40045.1"/>
    <property type="molecule type" value="Genomic_DNA"/>
</dbReference>
<dbReference type="InterPro" id="IPR018631">
    <property type="entry name" value="AAA-ATPase-like_dom"/>
</dbReference>
<reference evidence="2" key="1">
    <citation type="submission" date="2022-07" db="EMBL/GenBank/DDBJ databases">
        <title>Faecal culturing of patients with breast cancer.</title>
        <authorList>
            <person name="Teng N.M.Y."/>
            <person name="Kiu R."/>
            <person name="Evans R."/>
            <person name="Baker D.J."/>
            <person name="Zenner C."/>
            <person name="Robinson S.D."/>
            <person name="Hall L.J."/>
        </authorList>
    </citation>
    <scope>NUCLEOTIDE SEQUENCE</scope>
    <source>
        <strain evidence="2">LH1062</strain>
    </source>
</reference>
<evidence type="ECO:0000313" key="2">
    <source>
        <dbReference type="EMBL" id="UTY40045.1"/>
    </source>
</evidence>
<sequence length="80" mass="9557">MRWLYEKRVPLGQKSYEKLKTGNYYVVDKSLMIKDYLDKGNEVTLITRPRRFGKTINMSMMADFFDITKDSKELLRILKS</sequence>
<feature type="domain" description="AAA-ATPase-like" evidence="1">
    <location>
        <begin position="10"/>
        <end position="73"/>
    </location>
</feature>
<gene>
    <name evidence="2" type="ORF">NMU03_04370</name>
</gene>
<evidence type="ECO:0000313" key="3">
    <source>
        <dbReference type="Proteomes" id="UP001060112"/>
    </source>
</evidence>